<feature type="disulfide bond" description="Redox-active" evidence="10">
    <location>
        <begin position="43"/>
        <end position="48"/>
    </location>
</feature>
<dbReference type="AlphaFoldDB" id="A0A1G2DHQ9"/>
<feature type="binding site" evidence="9">
    <location>
        <begin position="177"/>
        <end position="184"/>
    </location>
    <ligand>
        <name>NAD(+)</name>
        <dbReference type="ChEBI" id="CHEBI:57540"/>
    </ligand>
</feature>
<proteinExistence type="inferred from homology"/>
<dbReference type="PIRSF" id="PIRSF000350">
    <property type="entry name" value="Mercury_reductase_MerA"/>
    <property type="match status" value="1"/>
</dbReference>
<sequence>MADTHYDLIVIGGGSGLRVMSHAAHEYGWKVALIEEGPLGGTCLNRGCIPSKILIHTADIVEEIKNAARFGIDAKIERIDFSAIMARANSFVDEEARKIKEGLRDNKNIDFYNTRAEFTGNKTLTVGGKTITGERILIAAGTRPTAPPIPGLSGVRYLTSTEALRLTTQPKSMILIGGGYIATELGHFYGALGTEITIVEMGGLLVPREDKDIAEIFTKLFSKKHTVLLGHKVLEVSEEGEVKKVLVEDAAGAKKELRAEALLVAVGRRSNADILKIENTGVKVNKGGYIEVNEFMETNVPGIWALGDIVGKAPFKHGANHEATYVAWNMKEGAKKRAVDYSVMPHAIFSSPQVAGVGFTEQEAQERGLSYEVRRHEYKRTGMGKALEETDGFVKYIVDPQEDIILGCHILGPQASVLIHEVIVAMSAAGGRASAIRDAIHIHPALSELMERPL</sequence>
<comment type="similarity">
    <text evidence="1 11">Belongs to the class-I pyridine nucleotide-disulfide oxidoreductase family.</text>
</comment>
<organism evidence="14 15">
    <name type="scientific">Candidatus Lloydbacteria bacterium RIFCSPHIGHO2_02_FULL_51_22</name>
    <dbReference type="NCBI Taxonomy" id="1798663"/>
    <lineage>
        <taxon>Bacteria</taxon>
        <taxon>Candidatus Lloydiibacteriota</taxon>
    </lineage>
</organism>
<dbReference type="InterPro" id="IPR001100">
    <property type="entry name" value="Pyr_nuc-diS_OxRdtase"/>
</dbReference>
<dbReference type="InterPro" id="IPR023753">
    <property type="entry name" value="FAD/NAD-binding_dom"/>
</dbReference>
<evidence type="ECO:0000256" key="3">
    <source>
        <dbReference type="ARBA" id="ARBA00022827"/>
    </source>
</evidence>
<evidence type="ECO:0000256" key="8">
    <source>
        <dbReference type="PIRSR" id="PIRSR000350-2"/>
    </source>
</evidence>
<dbReference type="PRINTS" id="PR00411">
    <property type="entry name" value="PNDRDTASEI"/>
</dbReference>
<evidence type="ECO:0000256" key="10">
    <source>
        <dbReference type="PIRSR" id="PIRSR000350-4"/>
    </source>
</evidence>
<keyword evidence="3 9" id="KW-0274">FAD</keyword>
<accession>A0A1G2DHQ9</accession>
<dbReference type="Gene3D" id="3.50.50.60">
    <property type="entry name" value="FAD/NAD(P)-binding domain"/>
    <property type="match status" value="2"/>
</dbReference>
<evidence type="ECO:0000256" key="7">
    <source>
        <dbReference type="ARBA" id="ARBA00023284"/>
    </source>
</evidence>
<evidence type="ECO:0000256" key="5">
    <source>
        <dbReference type="ARBA" id="ARBA00023027"/>
    </source>
</evidence>
<evidence type="ECO:0000259" key="12">
    <source>
        <dbReference type="Pfam" id="PF02852"/>
    </source>
</evidence>
<dbReference type="InterPro" id="IPR050151">
    <property type="entry name" value="Class-I_Pyr_Nuc-Dis_Oxidored"/>
</dbReference>
<keyword evidence="6" id="KW-1015">Disulfide bond</keyword>
<keyword evidence="2 11" id="KW-0285">Flavoprotein</keyword>
<feature type="binding site" evidence="9">
    <location>
        <position position="267"/>
    </location>
    <ligand>
        <name>NAD(+)</name>
        <dbReference type="ChEBI" id="CHEBI:57540"/>
    </ligand>
</feature>
<dbReference type="Pfam" id="PF02852">
    <property type="entry name" value="Pyr_redox_dim"/>
    <property type="match status" value="1"/>
</dbReference>
<dbReference type="PANTHER" id="PTHR22912:SF151">
    <property type="entry name" value="DIHYDROLIPOYL DEHYDROGENASE, MITOCHONDRIAL"/>
    <property type="match status" value="1"/>
</dbReference>
<comment type="caution">
    <text evidence="14">The sequence shown here is derived from an EMBL/GenBank/DDBJ whole genome shotgun (WGS) entry which is preliminary data.</text>
</comment>
<reference evidence="14 15" key="1">
    <citation type="journal article" date="2016" name="Nat. Commun.">
        <title>Thousands of microbial genomes shed light on interconnected biogeochemical processes in an aquifer system.</title>
        <authorList>
            <person name="Anantharaman K."/>
            <person name="Brown C.T."/>
            <person name="Hug L.A."/>
            <person name="Sharon I."/>
            <person name="Castelle C.J."/>
            <person name="Probst A.J."/>
            <person name="Thomas B.C."/>
            <person name="Singh A."/>
            <person name="Wilkins M.J."/>
            <person name="Karaoz U."/>
            <person name="Brodie E.L."/>
            <person name="Williams K.H."/>
            <person name="Hubbard S.S."/>
            <person name="Banfield J.F."/>
        </authorList>
    </citation>
    <scope>NUCLEOTIDE SEQUENCE [LARGE SCALE GENOMIC DNA]</scope>
</reference>
<dbReference type="GO" id="GO:0004148">
    <property type="term" value="F:dihydrolipoyl dehydrogenase (NADH) activity"/>
    <property type="evidence" value="ECO:0007669"/>
    <property type="project" value="TreeGrafter"/>
</dbReference>
<name>A0A1G2DHQ9_9BACT</name>
<keyword evidence="5 9" id="KW-0520">NAD</keyword>
<evidence type="ECO:0000313" key="15">
    <source>
        <dbReference type="Proteomes" id="UP000178099"/>
    </source>
</evidence>
<dbReference type="PROSITE" id="PS00076">
    <property type="entry name" value="PYRIDINE_REDOX_1"/>
    <property type="match status" value="1"/>
</dbReference>
<evidence type="ECO:0000256" key="1">
    <source>
        <dbReference type="ARBA" id="ARBA00007532"/>
    </source>
</evidence>
<dbReference type="Pfam" id="PF07992">
    <property type="entry name" value="Pyr_redox_2"/>
    <property type="match status" value="1"/>
</dbReference>
<dbReference type="PRINTS" id="PR00368">
    <property type="entry name" value="FADPNR"/>
</dbReference>
<gene>
    <name evidence="14" type="ORF">A3D67_01735</name>
</gene>
<keyword evidence="9" id="KW-0547">Nucleotide-binding</keyword>
<feature type="binding site" evidence="9">
    <location>
        <position position="308"/>
    </location>
    <ligand>
        <name>FAD</name>
        <dbReference type="ChEBI" id="CHEBI:57692"/>
    </ligand>
</feature>
<protein>
    <submittedName>
        <fullName evidence="14">Dihydrolipoyl dehydrogenase</fullName>
    </submittedName>
</protein>
<feature type="active site" description="Proton acceptor" evidence="8">
    <location>
        <position position="443"/>
    </location>
</feature>
<dbReference type="InterPro" id="IPR012999">
    <property type="entry name" value="Pyr_OxRdtase_I_AS"/>
</dbReference>
<evidence type="ECO:0000256" key="6">
    <source>
        <dbReference type="ARBA" id="ARBA00023157"/>
    </source>
</evidence>
<feature type="binding site" evidence="9">
    <location>
        <position position="52"/>
    </location>
    <ligand>
        <name>FAD</name>
        <dbReference type="ChEBI" id="CHEBI:57692"/>
    </ligand>
</feature>
<dbReference type="InterPro" id="IPR036188">
    <property type="entry name" value="FAD/NAD-bd_sf"/>
</dbReference>
<keyword evidence="4 11" id="KW-0560">Oxidoreductase</keyword>
<dbReference type="Proteomes" id="UP000178099">
    <property type="component" value="Unassembled WGS sequence"/>
</dbReference>
<dbReference type="PANTHER" id="PTHR22912">
    <property type="entry name" value="DISULFIDE OXIDOREDUCTASE"/>
    <property type="match status" value="1"/>
</dbReference>
<dbReference type="InterPro" id="IPR016156">
    <property type="entry name" value="FAD/NAD-linked_Rdtase_dimer_sf"/>
</dbReference>
<feature type="binding site" evidence="9">
    <location>
        <position position="200"/>
    </location>
    <ligand>
        <name>NAD(+)</name>
        <dbReference type="ChEBI" id="CHEBI:57540"/>
    </ligand>
</feature>
<dbReference type="SUPFAM" id="SSF55424">
    <property type="entry name" value="FAD/NAD-linked reductases, dimerisation (C-terminal) domain"/>
    <property type="match status" value="1"/>
</dbReference>
<evidence type="ECO:0000256" key="2">
    <source>
        <dbReference type="ARBA" id="ARBA00022630"/>
    </source>
</evidence>
<dbReference type="GO" id="GO:0006103">
    <property type="term" value="P:2-oxoglutarate metabolic process"/>
    <property type="evidence" value="ECO:0007669"/>
    <property type="project" value="TreeGrafter"/>
</dbReference>
<dbReference type="FunFam" id="3.30.390.30:FF:000001">
    <property type="entry name" value="Dihydrolipoyl dehydrogenase"/>
    <property type="match status" value="1"/>
</dbReference>
<keyword evidence="7 11" id="KW-0676">Redox-active center</keyword>
<feature type="domain" description="FAD/NAD(P)-binding" evidence="13">
    <location>
        <begin position="6"/>
        <end position="314"/>
    </location>
</feature>
<evidence type="ECO:0000256" key="9">
    <source>
        <dbReference type="PIRSR" id="PIRSR000350-3"/>
    </source>
</evidence>
<feature type="domain" description="Pyridine nucleotide-disulphide oxidoreductase dimerisation" evidence="12">
    <location>
        <begin position="344"/>
        <end position="450"/>
    </location>
</feature>
<evidence type="ECO:0000256" key="11">
    <source>
        <dbReference type="RuleBase" id="RU003691"/>
    </source>
</evidence>
<evidence type="ECO:0000259" key="13">
    <source>
        <dbReference type="Pfam" id="PF07992"/>
    </source>
</evidence>
<evidence type="ECO:0000256" key="4">
    <source>
        <dbReference type="ARBA" id="ARBA00023002"/>
    </source>
</evidence>
<dbReference type="InterPro" id="IPR004099">
    <property type="entry name" value="Pyr_nucl-diS_OxRdtase_dimer"/>
</dbReference>
<dbReference type="GO" id="GO:0050660">
    <property type="term" value="F:flavin adenine dinucleotide binding"/>
    <property type="evidence" value="ECO:0007669"/>
    <property type="project" value="TreeGrafter"/>
</dbReference>
<dbReference type="EMBL" id="MHLN01000004">
    <property type="protein sequence ID" value="OGZ12501.1"/>
    <property type="molecule type" value="Genomic_DNA"/>
</dbReference>
<evidence type="ECO:0000313" key="14">
    <source>
        <dbReference type="EMBL" id="OGZ12501.1"/>
    </source>
</evidence>
<dbReference type="SUPFAM" id="SSF51905">
    <property type="entry name" value="FAD/NAD(P)-binding domain"/>
    <property type="match status" value="1"/>
</dbReference>
<comment type="cofactor">
    <cofactor evidence="9">
        <name>FAD</name>
        <dbReference type="ChEBI" id="CHEBI:57692"/>
    </cofactor>
    <text evidence="9">Binds 1 FAD per subunit.</text>
</comment>
<dbReference type="Gene3D" id="3.30.390.30">
    <property type="match status" value="1"/>
</dbReference>